<accession>A0A7T7KMQ8</accession>
<feature type="domain" description="Lipid/polyisoprenoid-binding YceI-like" evidence="2">
    <location>
        <begin position="26"/>
        <end position="184"/>
    </location>
</feature>
<evidence type="ECO:0000256" key="1">
    <source>
        <dbReference type="SAM" id="SignalP"/>
    </source>
</evidence>
<dbReference type="SUPFAM" id="SSF101874">
    <property type="entry name" value="YceI-like"/>
    <property type="match status" value="1"/>
</dbReference>
<dbReference type="Pfam" id="PF04264">
    <property type="entry name" value="YceI"/>
    <property type="match status" value="1"/>
</dbReference>
<gene>
    <name evidence="3" type="ORF">JET14_06215</name>
</gene>
<dbReference type="SMART" id="SM00867">
    <property type="entry name" value="YceI"/>
    <property type="match status" value="1"/>
</dbReference>
<dbReference type="InterPro" id="IPR007372">
    <property type="entry name" value="Lipid/polyisoprenoid-bd_YceI"/>
</dbReference>
<evidence type="ECO:0000313" key="4">
    <source>
        <dbReference type="Proteomes" id="UP000596083"/>
    </source>
</evidence>
<feature type="chain" id="PRO_5032789926" evidence="1">
    <location>
        <begin position="25"/>
        <end position="185"/>
    </location>
</feature>
<sequence>MRFSMKTLLAAAVLAAPFATPAMAETWTVDHDQSTLGFEVPQGGKTLSGTFESWTASIDFDPEAPEDALITVEIDTGSAATGNGQYDGMLETSDWFAVDEFGSADFTTDNVLALDDGSYKADGLLTIKAVTLPIELNFTLDIDGDTAHVVGQAMLDRKEYNLGPAVNADTVGETVTVLLDLTAMR</sequence>
<name>A0A7T7KMQ8_9HYPH</name>
<evidence type="ECO:0000259" key="2">
    <source>
        <dbReference type="SMART" id="SM00867"/>
    </source>
</evidence>
<evidence type="ECO:0000313" key="3">
    <source>
        <dbReference type="EMBL" id="QQM31758.1"/>
    </source>
</evidence>
<dbReference type="AlphaFoldDB" id="A0A7T7KMQ8"/>
<dbReference type="KEGG" id="mlut:JET14_06215"/>
<keyword evidence="1" id="KW-0732">Signal</keyword>
<proteinExistence type="predicted"/>
<dbReference type="EMBL" id="CP066786">
    <property type="protein sequence ID" value="QQM31758.1"/>
    <property type="molecule type" value="Genomic_DNA"/>
</dbReference>
<reference evidence="3 4" key="1">
    <citation type="submission" date="2020-12" db="EMBL/GenBank/DDBJ databases">
        <authorList>
            <person name="Zheng R.K."/>
            <person name="Sun C.M."/>
        </authorList>
    </citation>
    <scope>NUCLEOTIDE SEQUENCE [LARGE SCALE GENOMIC DNA]</scope>
    <source>
        <strain evidence="3 4">ZRK001</strain>
    </source>
</reference>
<dbReference type="PANTHER" id="PTHR34406:SF1">
    <property type="entry name" value="PROTEIN YCEI"/>
    <property type="match status" value="1"/>
</dbReference>
<dbReference type="Gene3D" id="2.40.128.110">
    <property type="entry name" value="Lipid/polyisoprenoid-binding, YceI-like"/>
    <property type="match status" value="1"/>
</dbReference>
<dbReference type="RefSeq" id="WP_200337278.1">
    <property type="nucleotide sequence ID" value="NZ_CP066786.1"/>
</dbReference>
<organism evidence="3 4">
    <name type="scientific">Martelella lutilitoris</name>
    <dbReference type="NCBI Taxonomy" id="2583532"/>
    <lineage>
        <taxon>Bacteria</taxon>
        <taxon>Pseudomonadati</taxon>
        <taxon>Pseudomonadota</taxon>
        <taxon>Alphaproteobacteria</taxon>
        <taxon>Hyphomicrobiales</taxon>
        <taxon>Aurantimonadaceae</taxon>
        <taxon>Martelella</taxon>
    </lineage>
</organism>
<dbReference type="PANTHER" id="PTHR34406">
    <property type="entry name" value="PROTEIN YCEI"/>
    <property type="match status" value="1"/>
</dbReference>
<protein>
    <submittedName>
        <fullName evidence="3">YceI family protein</fullName>
    </submittedName>
</protein>
<dbReference type="InterPro" id="IPR036761">
    <property type="entry name" value="TTHA0802/YceI-like_sf"/>
</dbReference>
<dbReference type="Proteomes" id="UP000596083">
    <property type="component" value="Chromosome"/>
</dbReference>
<feature type="signal peptide" evidence="1">
    <location>
        <begin position="1"/>
        <end position="24"/>
    </location>
</feature>